<reference evidence="2 3" key="3">
    <citation type="journal article" date="2010" name="Sequencing">
        <title>Complete Genome Sequence of Rothia mucilaginosa DY-18: A Clinical Isolate with Dense Meshwork-Like Structures from a Persistent Apical Periodontitis Lesion.</title>
        <authorList>
            <person name="Yamane K."/>
            <person name="Nambu T."/>
            <person name="Yamanaka T."/>
            <person name="Mashimo C."/>
            <person name="Sugimori C."/>
            <person name="Leung K.-P."/>
            <person name="Fukushima H."/>
        </authorList>
    </citation>
    <scope>NUCLEOTIDE SEQUENCE [LARGE SCALE GENOMIC DNA]</scope>
    <source>
        <strain evidence="2 3">DY-18</strain>
    </source>
</reference>
<keyword evidence="2" id="KW-0547">Nucleotide-binding</keyword>
<keyword evidence="3" id="KW-1185">Reference proteome</keyword>
<feature type="compositionally biased region" description="Basic and acidic residues" evidence="1">
    <location>
        <begin position="160"/>
        <end position="193"/>
    </location>
</feature>
<accession>D2NPR7</accession>
<dbReference type="HOGENOM" id="CLU_713480_0_0_11"/>
<reference evidence="3" key="1">
    <citation type="submission" date="2009-07" db="EMBL/GenBank/DDBJ databases">
        <title>Complete genome sequence of Rothia mucilaginosa DJ.</title>
        <authorList>
            <person name="Yamane K."/>
            <person name="Nambu T."/>
            <person name="Mashimo C."/>
            <person name="Sugimori C."/>
            <person name="Yamanaka T."/>
            <person name="Leung K."/>
            <person name="Fukushima H."/>
        </authorList>
    </citation>
    <scope>NUCLEOTIDE SEQUENCE [LARGE SCALE GENOMIC DNA]</scope>
    <source>
        <strain evidence="3">DY-18</strain>
    </source>
</reference>
<evidence type="ECO:0000313" key="2">
    <source>
        <dbReference type="EMBL" id="BAI65635.1"/>
    </source>
</evidence>
<organism evidence="2 3">
    <name type="scientific">Rothia mucilaginosa (strain DY-18)</name>
    <name type="common">Stomatococcus mucilaginosus</name>
    <dbReference type="NCBI Taxonomy" id="680646"/>
    <lineage>
        <taxon>Bacteria</taxon>
        <taxon>Bacillati</taxon>
        <taxon>Actinomycetota</taxon>
        <taxon>Actinomycetes</taxon>
        <taxon>Micrococcales</taxon>
        <taxon>Micrococcaceae</taxon>
        <taxon>Rothia</taxon>
    </lineage>
</organism>
<reference evidence="2 3" key="2">
    <citation type="journal article" date="2010" name="J Osaka Dent Univ">
        <title>Isolation and identification of Rothia mucilaginosa from persistent apical periodontitis lesions.</title>
        <authorList>
            <person name="Yamane K."/>
            <person name="Yoshida M."/>
            <person name="Fujihira T."/>
            <person name="Baba T."/>
            <person name="Tsuji N."/>
            <person name="Hayashi H."/>
            <person name="Sugimori C."/>
            <person name="Yamanaka T."/>
            <person name="Mashimo C."/>
            <person name="Nambu T."/>
            <person name="Kawai H."/>
            <person name="Fukushima H."/>
        </authorList>
    </citation>
    <scope>NUCLEOTIDE SEQUENCE [LARGE SCALE GENOMIC DNA]</scope>
    <source>
        <strain evidence="2 3">DY-18</strain>
    </source>
</reference>
<dbReference type="KEGG" id="rmu:RMDY18_18030"/>
<proteinExistence type="predicted"/>
<name>D2NPR7_ROTMD</name>
<evidence type="ECO:0000256" key="1">
    <source>
        <dbReference type="SAM" id="MobiDB-lite"/>
    </source>
</evidence>
<dbReference type="Proteomes" id="UP000001883">
    <property type="component" value="Chromosome"/>
</dbReference>
<sequence>MRQGVNLLRSIRNQRAQRVVGVLNTDADEGVSDLREHSAHDAAGEVQNQQGANVRNQVAHHNLEGVHTHVACSLHEVAVDEGLRHCTNNTGATHPAEGNQHCREQNPGGDALLNLLTNLTVNQNCQNQQRGNHDQGLEDEQHNLVNPATEVRHHTTVNCGDEHSGQTDDHTNLERGPDGLRHHGEHVITRDGGTEPVLGRGAFTQRHVVNVVGLVLGQVLTEQTEQTHADEHAQTEDCSLVTQEAAQNNNALVDDLEVTVLLYHRYGGSCSYLAHEILTRGSTMVVAISAMIAPTANSAEPYARVTVAAFTSCAEMESIDHLPIPGHAKTVSAKNAPAKIIGIWYAMDCATGMKETRSAWRVIAWLRVKPLARAVRTKSAFTLSSRY</sequence>
<dbReference type="GO" id="GO:0005524">
    <property type="term" value="F:ATP binding"/>
    <property type="evidence" value="ECO:0007669"/>
    <property type="project" value="UniProtKB-KW"/>
</dbReference>
<evidence type="ECO:0000313" key="3">
    <source>
        <dbReference type="Proteomes" id="UP000001883"/>
    </source>
</evidence>
<dbReference type="EMBL" id="AP011540">
    <property type="protein sequence ID" value="BAI65635.1"/>
    <property type="molecule type" value="Genomic_DNA"/>
</dbReference>
<feature type="region of interest" description="Disordered" evidence="1">
    <location>
        <begin position="157"/>
        <end position="194"/>
    </location>
</feature>
<keyword evidence="2" id="KW-0067">ATP-binding</keyword>
<dbReference type="AlphaFoldDB" id="D2NPR7"/>
<gene>
    <name evidence="2" type="ordered locus">RMDY18_18030</name>
</gene>
<protein>
    <submittedName>
        <fullName evidence="2">ATPase with chaperone activity, ATP-binding subunit</fullName>
    </submittedName>
</protein>